<protein>
    <submittedName>
        <fullName evidence="1">Uncharacterized protein</fullName>
    </submittedName>
</protein>
<comment type="caution">
    <text evidence="1">The sequence shown here is derived from an EMBL/GenBank/DDBJ whole genome shotgun (WGS) entry which is preliminary data.</text>
</comment>
<reference evidence="1" key="1">
    <citation type="journal article" date="2020" name="New Phytol.">
        <title>Comparative genomics reveals dynamic genome evolution in host specialist ectomycorrhizal fungi.</title>
        <authorList>
            <person name="Lofgren L.A."/>
            <person name="Nguyen N.H."/>
            <person name="Vilgalys R."/>
            <person name="Ruytinx J."/>
            <person name="Liao H.L."/>
            <person name="Branco S."/>
            <person name="Kuo A."/>
            <person name="LaButti K."/>
            <person name="Lipzen A."/>
            <person name="Andreopoulos W."/>
            <person name="Pangilinan J."/>
            <person name="Riley R."/>
            <person name="Hundley H."/>
            <person name="Na H."/>
            <person name="Barry K."/>
            <person name="Grigoriev I.V."/>
            <person name="Stajich J.E."/>
            <person name="Kennedy P.G."/>
        </authorList>
    </citation>
    <scope>NUCLEOTIDE SEQUENCE</scope>
    <source>
        <strain evidence="1">S12</strain>
    </source>
</reference>
<organism evidence="1 2">
    <name type="scientific">Suillus plorans</name>
    <dbReference type="NCBI Taxonomy" id="116603"/>
    <lineage>
        <taxon>Eukaryota</taxon>
        <taxon>Fungi</taxon>
        <taxon>Dikarya</taxon>
        <taxon>Basidiomycota</taxon>
        <taxon>Agaricomycotina</taxon>
        <taxon>Agaricomycetes</taxon>
        <taxon>Agaricomycetidae</taxon>
        <taxon>Boletales</taxon>
        <taxon>Suillineae</taxon>
        <taxon>Suillaceae</taxon>
        <taxon>Suillus</taxon>
    </lineage>
</organism>
<evidence type="ECO:0000313" key="2">
    <source>
        <dbReference type="Proteomes" id="UP000719766"/>
    </source>
</evidence>
<dbReference type="OrthoDB" id="10432013at2759"/>
<evidence type="ECO:0000313" key="1">
    <source>
        <dbReference type="EMBL" id="KAG1793879.1"/>
    </source>
</evidence>
<dbReference type="EMBL" id="JABBWE010000028">
    <property type="protein sequence ID" value="KAG1793879.1"/>
    <property type="molecule type" value="Genomic_DNA"/>
</dbReference>
<sequence>MKIGYRLDPDDVFHFILLALRRTTTSLWYVPRARRYTGASSVATLSRASLPFWNGCFLRSYSFPSSTKTIPHLARTACFIIILLITFCHDPVTDHRLFRDPTLFARSSSYLADNTWRPQHCMSVCKCSNCGWRSGVFLFLKVVYEHRLHFPLRHFHASEQFVILCTSFASQV</sequence>
<keyword evidence="2" id="KW-1185">Reference proteome</keyword>
<accession>A0A9P7ARG8</accession>
<dbReference type="AlphaFoldDB" id="A0A9P7ARG8"/>
<gene>
    <name evidence="1" type="ORF">HD556DRAFT_451067</name>
</gene>
<dbReference type="GeneID" id="64604398"/>
<dbReference type="RefSeq" id="XP_041160184.1">
    <property type="nucleotide sequence ID" value="XM_041310634.1"/>
</dbReference>
<name>A0A9P7ARG8_9AGAM</name>
<proteinExistence type="predicted"/>
<dbReference type="Proteomes" id="UP000719766">
    <property type="component" value="Unassembled WGS sequence"/>
</dbReference>